<dbReference type="GO" id="GO:0015280">
    <property type="term" value="F:ligand-gated sodium channel activity"/>
    <property type="evidence" value="ECO:0007669"/>
    <property type="project" value="TreeGrafter"/>
</dbReference>
<evidence type="ECO:0000256" key="5">
    <source>
        <dbReference type="ARBA" id="ARBA00022692"/>
    </source>
</evidence>
<evidence type="ECO:0000256" key="8">
    <source>
        <dbReference type="ARBA" id="ARBA00023065"/>
    </source>
</evidence>
<keyword evidence="7" id="KW-0915">Sodium</keyword>
<dbReference type="OrthoDB" id="6021021at2759"/>
<keyword evidence="14" id="KW-1185">Reference proteome</keyword>
<dbReference type="PANTHER" id="PTHR11690">
    <property type="entry name" value="AMILORIDE-SENSITIVE SODIUM CHANNEL-RELATED"/>
    <property type="match status" value="1"/>
</dbReference>
<dbReference type="AlphaFoldDB" id="A0A7R8X8J1"/>
<evidence type="ECO:0000256" key="9">
    <source>
        <dbReference type="ARBA" id="ARBA00023136"/>
    </source>
</evidence>
<keyword evidence="3 12" id="KW-0813">Transport</keyword>
<accession>A0A7R8X8J1</accession>
<dbReference type="GO" id="GO:0005886">
    <property type="term" value="C:plasma membrane"/>
    <property type="evidence" value="ECO:0007669"/>
    <property type="project" value="TreeGrafter"/>
</dbReference>
<dbReference type="Pfam" id="PF00858">
    <property type="entry name" value="ASC"/>
    <property type="match status" value="2"/>
</dbReference>
<dbReference type="EMBL" id="LR900536">
    <property type="protein sequence ID" value="CAD7246027.1"/>
    <property type="molecule type" value="Genomic_DNA"/>
</dbReference>
<keyword evidence="8 12" id="KW-0406">Ion transport</keyword>
<dbReference type="Gene3D" id="1.10.287.770">
    <property type="entry name" value="YojJ-like"/>
    <property type="match status" value="1"/>
</dbReference>
<comment type="subcellular location">
    <subcellularLocation>
        <location evidence="1">Membrane</location>
        <topology evidence="1">Multi-pass membrane protein</topology>
    </subcellularLocation>
</comment>
<evidence type="ECO:0000256" key="3">
    <source>
        <dbReference type="ARBA" id="ARBA00022448"/>
    </source>
</evidence>
<evidence type="ECO:0000256" key="6">
    <source>
        <dbReference type="ARBA" id="ARBA00022989"/>
    </source>
</evidence>
<evidence type="ECO:0000256" key="11">
    <source>
        <dbReference type="ARBA" id="ARBA00023303"/>
    </source>
</evidence>
<keyword evidence="11 12" id="KW-0407">Ion channel</keyword>
<protein>
    <submittedName>
        <fullName evidence="13">Uncharacterized protein</fullName>
    </submittedName>
</protein>
<gene>
    <name evidence="13" type="ORF">DSTB1V02_LOCUS5891</name>
</gene>
<keyword evidence="9" id="KW-0472">Membrane</keyword>
<dbReference type="Proteomes" id="UP000677054">
    <property type="component" value="Unassembled WGS sequence"/>
</dbReference>
<evidence type="ECO:0000256" key="2">
    <source>
        <dbReference type="ARBA" id="ARBA00007193"/>
    </source>
</evidence>
<keyword evidence="4 12" id="KW-0894">Sodium channel</keyword>
<evidence type="ECO:0000256" key="10">
    <source>
        <dbReference type="ARBA" id="ARBA00023201"/>
    </source>
</evidence>
<reference evidence="13" key="1">
    <citation type="submission" date="2020-11" db="EMBL/GenBank/DDBJ databases">
        <authorList>
            <person name="Tran Van P."/>
        </authorList>
    </citation>
    <scope>NUCLEOTIDE SEQUENCE</scope>
</reference>
<evidence type="ECO:0000256" key="1">
    <source>
        <dbReference type="ARBA" id="ARBA00004141"/>
    </source>
</evidence>
<sequence length="499" mass="57839">MHCPPVLIDSGEWRPTFFFNQDYFLSLCYTFHPNVSLGFGGQISGYELQFENPSRKEDIDTVYWEIKIHRDLGWASTYIRSSYTPVRVKPGTYNHVVLSPKEVNQLDTQTYHCDSRDGYSRDECMDTCTWMWTSILPLSCRLSSMNVSLPMCDHIGAILEMGRIINSAWNRHNELLHSTCICPPPCHRLRYAVDVRTLKQALDEYNYLWIYLPEDIVEVLVEKEVYDLIQVFGEFGGCLGGEWRPTFFMNQDYELSLCYTFHPNVSLGFGGQISGYELQFENPSRKEDIDTVYWEIKIHRDLGWASTYVKSSYTPVRVMPGTYNHVILSPKEVNQLDTQTYPCESRDGYSRDECMDTCMWKFTSMLPLGCRLSSTNVSLPVCDHIADILLIDRIINSAWNRQNMQIQTNCICPPPCHRLRYALDVRTPKQAFDEYSYLWIYFSEDIVEVLVEKEAYDLIQVVGEFGGCLGMFLGISLVSIYESLDRLIRFLVAKRIASE</sequence>
<name>A0A7R8X8J1_9CRUS</name>
<organism evidence="13">
    <name type="scientific">Darwinula stevensoni</name>
    <dbReference type="NCBI Taxonomy" id="69355"/>
    <lineage>
        <taxon>Eukaryota</taxon>
        <taxon>Metazoa</taxon>
        <taxon>Ecdysozoa</taxon>
        <taxon>Arthropoda</taxon>
        <taxon>Crustacea</taxon>
        <taxon>Oligostraca</taxon>
        <taxon>Ostracoda</taxon>
        <taxon>Podocopa</taxon>
        <taxon>Podocopida</taxon>
        <taxon>Darwinulocopina</taxon>
        <taxon>Darwinuloidea</taxon>
        <taxon>Darwinulidae</taxon>
        <taxon>Darwinula</taxon>
    </lineage>
</organism>
<keyword evidence="10 12" id="KW-0739">Sodium transport</keyword>
<evidence type="ECO:0000313" key="14">
    <source>
        <dbReference type="Proteomes" id="UP000677054"/>
    </source>
</evidence>
<dbReference type="InterPro" id="IPR001873">
    <property type="entry name" value="ENaC"/>
</dbReference>
<keyword evidence="6" id="KW-1133">Transmembrane helix</keyword>
<evidence type="ECO:0000256" key="12">
    <source>
        <dbReference type="RuleBase" id="RU000679"/>
    </source>
</evidence>
<dbReference type="EMBL" id="CAJPEV010001019">
    <property type="protein sequence ID" value="CAG0890186.1"/>
    <property type="molecule type" value="Genomic_DNA"/>
</dbReference>
<evidence type="ECO:0000313" key="13">
    <source>
        <dbReference type="EMBL" id="CAD7246027.1"/>
    </source>
</evidence>
<evidence type="ECO:0000256" key="7">
    <source>
        <dbReference type="ARBA" id="ARBA00023053"/>
    </source>
</evidence>
<comment type="similarity">
    <text evidence="2 12">Belongs to the amiloride-sensitive sodium channel (TC 1.A.6) family.</text>
</comment>
<proteinExistence type="inferred from homology"/>
<dbReference type="PANTHER" id="PTHR11690:SF300">
    <property type="entry name" value="PICKPOCKET PROTEIN 19"/>
    <property type="match status" value="1"/>
</dbReference>
<evidence type="ECO:0000256" key="4">
    <source>
        <dbReference type="ARBA" id="ARBA00022461"/>
    </source>
</evidence>
<keyword evidence="5 12" id="KW-0812">Transmembrane</keyword>